<organism evidence="1 2">
    <name type="scientific">Chitinophaga nivalis</name>
    <dbReference type="NCBI Taxonomy" id="2991709"/>
    <lineage>
        <taxon>Bacteria</taxon>
        <taxon>Pseudomonadati</taxon>
        <taxon>Bacteroidota</taxon>
        <taxon>Chitinophagia</taxon>
        <taxon>Chitinophagales</taxon>
        <taxon>Chitinophagaceae</taxon>
        <taxon>Chitinophaga</taxon>
    </lineage>
</organism>
<protein>
    <submittedName>
        <fullName evidence="1">Uncharacterized protein</fullName>
    </submittedName>
</protein>
<gene>
    <name evidence="1" type="ORF">OL497_27760</name>
</gene>
<dbReference type="EMBL" id="JAPDNS010000002">
    <property type="protein sequence ID" value="MCW3487721.1"/>
    <property type="molecule type" value="Genomic_DNA"/>
</dbReference>
<dbReference type="PROSITE" id="PS51257">
    <property type="entry name" value="PROKAR_LIPOPROTEIN"/>
    <property type="match status" value="1"/>
</dbReference>
<proteinExistence type="predicted"/>
<evidence type="ECO:0000313" key="1">
    <source>
        <dbReference type="EMBL" id="MCW3487721.1"/>
    </source>
</evidence>
<name>A0ABT3IUR8_9BACT</name>
<keyword evidence="2" id="KW-1185">Reference proteome</keyword>
<dbReference type="RefSeq" id="WP_264734526.1">
    <property type="nucleotide sequence ID" value="NZ_JAPDNR010000001.1"/>
</dbReference>
<dbReference type="Proteomes" id="UP001207742">
    <property type="component" value="Unassembled WGS sequence"/>
</dbReference>
<evidence type="ECO:0000313" key="2">
    <source>
        <dbReference type="Proteomes" id="UP001207742"/>
    </source>
</evidence>
<reference evidence="1 2" key="1">
    <citation type="submission" date="2022-10" db="EMBL/GenBank/DDBJ databases">
        <title>Chitinophaga nivalis PC15 sp. nov., isolated from Pyeongchang county, South Korea.</title>
        <authorList>
            <person name="Trinh H.N."/>
        </authorList>
    </citation>
    <scope>NUCLEOTIDE SEQUENCE [LARGE SCALE GENOMIC DNA]</scope>
    <source>
        <strain evidence="1 2">PC14</strain>
    </source>
</reference>
<accession>A0ABT3IUR8</accession>
<sequence>MEKLSLPGKLLHRSRLKSIKYSSASYPFVCSCDEGFMRCNICCRNNYGDVIPDLLACMDNCVVACE</sequence>
<comment type="caution">
    <text evidence="1">The sequence shown here is derived from an EMBL/GenBank/DDBJ whole genome shotgun (WGS) entry which is preliminary data.</text>
</comment>